<dbReference type="GO" id="GO:0003677">
    <property type="term" value="F:DNA binding"/>
    <property type="evidence" value="ECO:0007669"/>
    <property type="project" value="InterPro"/>
</dbReference>
<dbReference type="RefSeq" id="XP_056556328.1">
    <property type="nucleotide sequence ID" value="XM_056697803.1"/>
</dbReference>
<dbReference type="AlphaFoldDB" id="A0A9W9SFI8"/>
<dbReference type="Proteomes" id="UP001147782">
    <property type="component" value="Unassembled WGS sequence"/>
</dbReference>
<protein>
    <submittedName>
        <fullName evidence="6">Fungal-specific transcription factor domain-containing protein</fullName>
    </submittedName>
</protein>
<dbReference type="CDD" id="cd12148">
    <property type="entry name" value="fungal_TF_MHR"/>
    <property type="match status" value="1"/>
</dbReference>
<organism evidence="6 7">
    <name type="scientific">Penicillium cataractarum</name>
    <dbReference type="NCBI Taxonomy" id="2100454"/>
    <lineage>
        <taxon>Eukaryota</taxon>
        <taxon>Fungi</taxon>
        <taxon>Dikarya</taxon>
        <taxon>Ascomycota</taxon>
        <taxon>Pezizomycotina</taxon>
        <taxon>Eurotiomycetes</taxon>
        <taxon>Eurotiomycetidae</taxon>
        <taxon>Eurotiales</taxon>
        <taxon>Aspergillaceae</taxon>
        <taxon>Penicillium</taxon>
    </lineage>
</organism>
<evidence type="ECO:0000256" key="3">
    <source>
        <dbReference type="ARBA" id="ARBA00023163"/>
    </source>
</evidence>
<dbReference type="Pfam" id="PF04082">
    <property type="entry name" value="Fungal_trans"/>
    <property type="match status" value="1"/>
</dbReference>
<evidence type="ECO:0000256" key="2">
    <source>
        <dbReference type="ARBA" id="ARBA00023015"/>
    </source>
</evidence>
<evidence type="ECO:0000313" key="7">
    <source>
        <dbReference type="Proteomes" id="UP001147782"/>
    </source>
</evidence>
<comment type="subcellular location">
    <subcellularLocation>
        <location evidence="1">Nucleus</location>
    </subcellularLocation>
</comment>
<keyword evidence="3" id="KW-0804">Transcription</keyword>
<evidence type="ECO:0000256" key="4">
    <source>
        <dbReference type="ARBA" id="ARBA00023242"/>
    </source>
</evidence>
<dbReference type="EMBL" id="JAPZBS010000004">
    <property type="protein sequence ID" value="KAJ5377465.1"/>
    <property type="molecule type" value="Genomic_DNA"/>
</dbReference>
<evidence type="ECO:0000313" key="6">
    <source>
        <dbReference type="EMBL" id="KAJ5377465.1"/>
    </source>
</evidence>
<dbReference type="InterPro" id="IPR007219">
    <property type="entry name" value="XnlR_reg_dom"/>
</dbReference>
<comment type="caution">
    <text evidence="6">The sequence shown here is derived from an EMBL/GenBank/DDBJ whole genome shotgun (WGS) entry which is preliminary data.</text>
</comment>
<dbReference type="GO" id="GO:0008270">
    <property type="term" value="F:zinc ion binding"/>
    <property type="evidence" value="ECO:0007669"/>
    <property type="project" value="InterPro"/>
</dbReference>
<evidence type="ECO:0000259" key="5">
    <source>
        <dbReference type="Pfam" id="PF04082"/>
    </source>
</evidence>
<accession>A0A9W9SFI8</accession>
<dbReference type="OrthoDB" id="435881at2759"/>
<proteinExistence type="predicted"/>
<keyword evidence="7" id="KW-1185">Reference proteome</keyword>
<dbReference type="PANTHER" id="PTHR31001">
    <property type="entry name" value="UNCHARACTERIZED TRANSCRIPTIONAL REGULATORY PROTEIN"/>
    <property type="match status" value="1"/>
</dbReference>
<dbReference type="GO" id="GO:0006351">
    <property type="term" value="P:DNA-templated transcription"/>
    <property type="evidence" value="ECO:0007669"/>
    <property type="project" value="InterPro"/>
</dbReference>
<dbReference type="InterPro" id="IPR050613">
    <property type="entry name" value="Sec_Metabolite_Reg"/>
</dbReference>
<dbReference type="GeneID" id="81436982"/>
<keyword evidence="4" id="KW-0539">Nucleus</keyword>
<reference evidence="6" key="1">
    <citation type="submission" date="2022-11" db="EMBL/GenBank/DDBJ databases">
        <authorList>
            <person name="Petersen C."/>
        </authorList>
    </citation>
    <scope>NUCLEOTIDE SEQUENCE</scope>
    <source>
        <strain evidence="6">IBT 29864</strain>
    </source>
</reference>
<sequence>MYLERVDPVLKIIHAPTVQRDIMGFIRDKSHLGPTRHILFFALYYTSVITISEEECGEELQHSKGEALKRFRDELERSLERSDLLNTSDIAILQAFVLYIVCGRCDKQGPDTKRLTEVAVKIAFQNELHRDGLELDISPFEVEIRRRLWWQICILDVRTAEDNGSDPLILSTSFTTRFPSNVNDASLHPDMSEMPQATLGRTEMSFTLARFEGSNFARRIVFSEKFCQENSHEILTASEKCVAINGFREQIEQQHLSDLDKSIPLDFITAASIRLILVKLKLTYEKGKQWLWLFQTYLEWDALSYLFINLSLVPVGDDVNLAWSAASDIYEYWKNRSDMFLDRRWGNIEELRFQALHARNLVQREPSVFVATPVDACDSDHLDLIALGSPGQRVPATQSEVTSPMLQGGITQSLEVPSAGTGCQWSAGIFERYFEVLDSEHDLRNSWL</sequence>
<dbReference type="GO" id="GO:0005634">
    <property type="term" value="C:nucleus"/>
    <property type="evidence" value="ECO:0007669"/>
    <property type="project" value="UniProtKB-SubCell"/>
</dbReference>
<gene>
    <name evidence="6" type="ORF">N7496_004874</name>
</gene>
<dbReference type="PANTHER" id="PTHR31001:SF91">
    <property type="entry name" value="ZN(II)2CYS6 TRANSCRIPTION FACTOR (EUROFUNG)"/>
    <property type="match status" value="1"/>
</dbReference>
<feature type="domain" description="Xylanolytic transcriptional activator regulatory" evidence="5">
    <location>
        <begin position="1"/>
        <end position="204"/>
    </location>
</feature>
<reference evidence="6" key="2">
    <citation type="journal article" date="2023" name="IMA Fungus">
        <title>Comparative genomic study of the Penicillium genus elucidates a diverse pangenome and 15 lateral gene transfer events.</title>
        <authorList>
            <person name="Petersen C."/>
            <person name="Sorensen T."/>
            <person name="Nielsen M.R."/>
            <person name="Sondergaard T.E."/>
            <person name="Sorensen J.L."/>
            <person name="Fitzpatrick D.A."/>
            <person name="Frisvad J.C."/>
            <person name="Nielsen K.L."/>
        </authorList>
    </citation>
    <scope>NUCLEOTIDE SEQUENCE</scope>
    <source>
        <strain evidence="6">IBT 29864</strain>
    </source>
</reference>
<keyword evidence="2" id="KW-0805">Transcription regulation</keyword>
<evidence type="ECO:0000256" key="1">
    <source>
        <dbReference type="ARBA" id="ARBA00004123"/>
    </source>
</evidence>
<name>A0A9W9SFI8_9EURO</name>